<keyword evidence="1" id="KW-0812">Transmembrane</keyword>
<evidence type="ECO:0000313" key="3">
    <source>
        <dbReference type="Proteomes" id="UP000320762"/>
    </source>
</evidence>
<evidence type="ECO:0008006" key="4">
    <source>
        <dbReference type="Google" id="ProtNLM"/>
    </source>
</evidence>
<organism evidence="2 3">
    <name type="scientific">Schizophyllum amplum</name>
    <dbReference type="NCBI Taxonomy" id="97359"/>
    <lineage>
        <taxon>Eukaryota</taxon>
        <taxon>Fungi</taxon>
        <taxon>Dikarya</taxon>
        <taxon>Basidiomycota</taxon>
        <taxon>Agaricomycotina</taxon>
        <taxon>Agaricomycetes</taxon>
        <taxon>Agaricomycetidae</taxon>
        <taxon>Agaricales</taxon>
        <taxon>Schizophyllaceae</taxon>
        <taxon>Schizophyllum</taxon>
    </lineage>
</organism>
<reference evidence="2 3" key="1">
    <citation type="journal article" date="2019" name="New Phytol.">
        <title>Comparative genomics reveals unique wood-decay strategies and fruiting body development in the Schizophyllaceae.</title>
        <authorList>
            <person name="Almasi E."/>
            <person name="Sahu N."/>
            <person name="Krizsan K."/>
            <person name="Balint B."/>
            <person name="Kovacs G.M."/>
            <person name="Kiss B."/>
            <person name="Cseklye J."/>
            <person name="Drula E."/>
            <person name="Henrissat B."/>
            <person name="Nagy I."/>
            <person name="Chovatia M."/>
            <person name="Adam C."/>
            <person name="LaButti K."/>
            <person name="Lipzen A."/>
            <person name="Riley R."/>
            <person name="Grigoriev I.V."/>
            <person name="Nagy L.G."/>
        </authorList>
    </citation>
    <scope>NUCLEOTIDE SEQUENCE [LARGE SCALE GENOMIC DNA]</scope>
    <source>
        <strain evidence="2 3">NL-1724</strain>
    </source>
</reference>
<keyword evidence="3" id="KW-1185">Reference proteome</keyword>
<dbReference type="AlphaFoldDB" id="A0A550BU55"/>
<accession>A0A550BU55</accession>
<dbReference type="Proteomes" id="UP000320762">
    <property type="component" value="Unassembled WGS sequence"/>
</dbReference>
<sequence>MKIAHHQIAKDISAGRTGAMYAVSAEVWALITAILCLADTFSLGLTCKRLACFTRGERLKEICVSDKVWDSMVAWEDLEDIQRDKRIQTRNPDSPVFPGVAMPALRTIKVAWSHVKLLQGSLESTLPHSVSVYVEGYDQDEATESEYDEADVVLGDTRWKEVFIREDVIWRDTSARASRDIRRHHLTSKLPTASLQFI</sequence>
<evidence type="ECO:0000256" key="1">
    <source>
        <dbReference type="SAM" id="Phobius"/>
    </source>
</evidence>
<keyword evidence="1" id="KW-1133">Transmembrane helix</keyword>
<name>A0A550BU55_9AGAR</name>
<proteinExistence type="predicted"/>
<gene>
    <name evidence="2" type="ORF">BD626DRAFT_576158</name>
</gene>
<keyword evidence="1" id="KW-0472">Membrane</keyword>
<protein>
    <recommendedName>
        <fullName evidence="4">F-box domain-containing protein</fullName>
    </recommendedName>
</protein>
<feature type="transmembrane region" description="Helical" evidence="1">
    <location>
        <begin position="21"/>
        <end position="45"/>
    </location>
</feature>
<evidence type="ECO:0000313" key="2">
    <source>
        <dbReference type="EMBL" id="TRM56077.1"/>
    </source>
</evidence>
<dbReference type="EMBL" id="VDMD01000081">
    <property type="protein sequence ID" value="TRM56077.1"/>
    <property type="molecule type" value="Genomic_DNA"/>
</dbReference>
<comment type="caution">
    <text evidence="2">The sequence shown here is derived from an EMBL/GenBank/DDBJ whole genome shotgun (WGS) entry which is preliminary data.</text>
</comment>